<proteinExistence type="predicted"/>
<sequence length="91" mass="10403">NDIPSDFCSKFQDKSDQRSANNSNAMQKDHCQIYSGRGLDLELDILNREMEEIQADCQDLVDNHLQEQQNLAMLGYNEAVLRGDSQRSARI</sequence>
<feature type="non-terminal residue" evidence="3">
    <location>
        <position position="91"/>
    </location>
</feature>
<reference evidence="3" key="1">
    <citation type="submission" date="2014-12" db="EMBL/GenBank/DDBJ databases">
        <title>Insight into the proteome of Arion vulgaris.</title>
        <authorList>
            <person name="Aradska J."/>
            <person name="Bulat T."/>
            <person name="Smidak R."/>
            <person name="Sarate P."/>
            <person name="Gangsoo J."/>
            <person name="Sialana F."/>
            <person name="Bilban M."/>
            <person name="Lubec G."/>
        </authorList>
    </citation>
    <scope>NUCLEOTIDE SEQUENCE</scope>
    <source>
        <tissue evidence="3">Skin</tissue>
    </source>
</reference>
<organism evidence="3">
    <name type="scientific">Arion vulgaris</name>
    <dbReference type="NCBI Taxonomy" id="1028688"/>
    <lineage>
        <taxon>Eukaryota</taxon>
        <taxon>Metazoa</taxon>
        <taxon>Spiralia</taxon>
        <taxon>Lophotrochozoa</taxon>
        <taxon>Mollusca</taxon>
        <taxon>Gastropoda</taxon>
        <taxon>Heterobranchia</taxon>
        <taxon>Euthyneura</taxon>
        <taxon>Panpulmonata</taxon>
        <taxon>Eupulmonata</taxon>
        <taxon>Stylommatophora</taxon>
        <taxon>Helicina</taxon>
        <taxon>Arionoidea</taxon>
        <taxon>Arionidae</taxon>
        <taxon>Arion</taxon>
    </lineage>
</organism>
<feature type="coiled-coil region" evidence="1">
    <location>
        <begin position="43"/>
        <end position="70"/>
    </location>
</feature>
<dbReference type="AlphaFoldDB" id="A0A0B6XUP4"/>
<feature type="region of interest" description="Disordered" evidence="2">
    <location>
        <begin position="1"/>
        <end position="27"/>
    </location>
</feature>
<evidence type="ECO:0000313" key="3">
    <source>
        <dbReference type="EMBL" id="CEK47241.1"/>
    </source>
</evidence>
<gene>
    <name evidence="3" type="primary">ORF858</name>
</gene>
<evidence type="ECO:0000256" key="2">
    <source>
        <dbReference type="SAM" id="MobiDB-lite"/>
    </source>
</evidence>
<name>A0A0B6XUP4_9EUPU</name>
<accession>A0A0B6XUP4</accession>
<dbReference type="EMBL" id="HACG01000376">
    <property type="protein sequence ID" value="CEK47241.1"/>
    <property type="molecule type" value="Transcribed_RNA"/>
</dbReference>
<evidence type="ECO:0000256" key="1">
    <source>
        <dbReference type="SAM" id="Coils"/>
    </source>
</evidence>
<protein>
    <submittedName>
        <fullName evidence="3">Uncharacterized protein</fullName>
    </submittedName>
</protein>
<feature type="non-terminal residue" evidence="3">
    <location>
        <position position="1"/>
    </location>
</feature>
<keyword evidence="1" id="KW-0175">Coiled coil</keyword>